<feature type="repeat" description="ANK" evidence="3">
    <location>
        <begin position="1249"/>
        <end position="1275"/>
    </location>
</feature>
<accession>A0AAN6MCB4</accession>
<feature type="domain" description="Nephrocystin 3-like N-terminal" evidence="5">
    <location>
        <begin position="345"/>
        <end position="536"/>
    </location>
</feature>
<feature type="repeat" description="ANK" evidence="3">
    <location>
        <begin position="1498"/>
        <end position="1530"/>
    </location>
</feature>
<dbReference type="SUPFAM" id="SSF53474">
    <property type="entry name" value="alpha/beta-Hydrolases"/>
    <property type="match status" value="2"/>
</dbReference>
<feature type="repeat" description="ANK" evidence="3">
    <location>
        <begin position="921"/>
        <end position="949"/>
    </location>
</feature>
<feature type="repeat" description="ANK" evidence="3">
    <location>
        <begin position="1382"/>
        <end position="1414"/>
    </location>
</feature>
<dbReference type="PANTHER" id="PTHR24198">
    <property type="entry name" value="ANKYRIN REPEAT AND PROTEIN KINASE DOMAIN-CONTAINING PROTEIN"/>
    <property type="match status" value="1"/>
</dbReference>
<dbReference type="PRINTS" id="PR01415">
    <property type="entry name" value="ANKYRIN"/>
</dbReference>
<evidence type="ECO:0000256" key="4">
    <source>
        <dbReference type="SAM" id="MobiDB-lite"/>
    </source>
</evidence>
<evidence type="ECO:0000256" key="2">
    <source>
        <dbReference type="ARBA" id="ARBA00023043"/>
    </source>
</evidence>
<dbReference type="InterPro" id="IPR027417">
    <property type="entry name" value="P-loop_NTPase"/>
</dbReference>
<organism evidence="6 7">
    <name type="scientific">Staphylotrichum tortipilum</name>
    <dbReference type="NCBI Taxonomy" id="2831512"/>
    <lineage>
        <taxon>Eukaryota</taxon>
        <taxon>Fungi</taxon>
        <taxon>Dikarya</taxon>
        <taxon>Ascomycota</taxon>
        <taxon>Pezizomycotina</taxon>
        <taxon>Sordariomycetes</taxon>
        <taxon>Sordariomycetidae</taxon>
        <taxon>Sordariales</taxon>
        <taxon>Chaetomiaceae</taxon>
        <taxon>Staphylotrichum</taxon>
    </lineage>
</organism>
<evidence type="ECO:0000256" key="3">
    <source>
        <dbReference type="PROSITE-ProRule" id="PRU00023"/>
    </source>
</evidence>
<dbReference type="EMBL" id="MU856190">
    <property type="protein sequence ID" value="KAK3897353.1"/>
    <property type="molecule type" value="Genomic_DNA"/>
</dbReference>
<feature type="repeat" description="ANK" evidence="3">
    <location>
        <begin position="1316"/>
        <end position="1348"/>
    </location>
</feature>
<dbReference type="PANTHER" id="PTHR24198:SF165">
    <property type="entry name" value="ANKYRIN REPEAT-CONTAINING PROTEIN-RELATED"/>
    <property type="match status" value="1"/>
</dbReference>
<dbReference type="InterPro" id="IPR002110">
    <property type="entry name" value="Ankyrin_rpt"/>
</dbReference>
<feature type="repeat" description="ANK" evidence="3">
    <location>
        <begin position="1218"/>
        <end position="1246"/>
    </location>
</feature>
<sequence length="1899" mass="206188">MATTGPQGLDILVPSSYQPNQGNVDVDIIAVPGLGADPSKSFGSETSRGFNWLTDEREGIRSDIPKSRVLLYHYDSRWLGAQAKEQTIYNVAILLLESIVEKRKAADEVTRPLVFLAHSMGGLIVAKALALAAQQRDKIEYMRVIECFAGCIFFGTPFGGSSSQAKAYLLATFLEKVNRAVPNQLLQLLDPDRDSLEELRRDFVNLALKEPKAKLVCFYELEATNYLEEKVSGWVPKNYFKLGPREIVVTKESATLNGAAADRGMPCNHRQLNRFDSAKDGRYEIARHHLKDLVKDANKIVRARLNASRRSTVDDATFARISESLNLVEFQRQLRSVKALSGDSGWILKEQKYLHWSTQLSNSSQPPATPCLWVSGDEGLGKSKAAAAVIQELQTRAAESDIAGARNVMVAYFFCDSTPDCSKAENVLKSLMWQLILGQRSLAQYVRSFAAQDLKLRGSGQGAEEQFSMSRLWKGLADMLRDPSVHDVYFVVNNLHYLPQERQSTHEFLRNISETLAAGGIDDPVREKVRWLFLSRSREHLRDPLLSRGAPTTLWVNLNDSSMSAVLREQIRSFTRGRVKELANRKRYSLALQYFVFSSLEKRSESNNIWVEVVCRLLEGMPPDFNVVRKMLESLPQDPLVLINRTWAQELKGDKEDIESTKEILRTLAITFEEPTTYELCVLAGLDLDPDDEELGDKVLQKIRACGPLLRTYDTETWEESGYQFSTRVAFIHPMARDALLTHDMKKLIGLAGDDETGETEVRWQHGIIGLRCFTYMLGRLGMPGDDSSVTLLRSAPSTEDQANAEIDELFPDDDDEDGKTISGAYDGELDALTYPLKYWLQHGYRATPDFVETLDVNHGFWALHSAVRQRWWGEYAKKEAYVNHKDMTALHIAAYFGLLPLLNSLLKSGHAHEIHAHDTWANQPLHWAADRGHIDVCERLLQEGADIDDGITTGEWTPLHMAAASGQAEVIAHLLDQTRRRRPAQINAIANAAGTPLTLAILSRQYKAAEVVLAYDADATLAAANSEPPVAAAALRGAEDLLGQLLRAGGGANLASHEYGSALAAAASAGNPNIVQTLLPLDQNPASHQRALEAAASAGYYGVVVVILRGSGGLPCGTALELAASSGHHEIVTELWRYHQYYNVISPGAVSSALYKATDMQREAIVDFLLQSCGADPNATGSEYGNALTASAFDGTISILRMLLQRGARVDAPEGYPLQAAALNGHAEIVTLLLDHGAHPNAFSTHILEGTALQAACTTGNTEVARILLARGADPRYGAGDFTNPLIAATSNGYGDTVELLLQYRADPNAPGGRDGSTPLINAACTLPAKYLDLLIRYGAWVDQRDPDEDTALIVSALLGDNACVETLLNHGANVNLGGKHHGSALHAAAANGHTETCRLLLRRGADPRMRGGPYNTVLQAAAASGSPGTVKAILATRGRDDVNAQGGDYFTALHAAAIQEDDGCLRQLLALKPQLDVFPAPPTPASGSSSSSSSSKAGTPLQAAAFAGCDRNARLLLEAGANPNIVAGKHGTALQAAAVKGGSALCALLLARGARMDGANTGKYGHALVAAVARVDDDDDDGERSDVLELLLAQDGIPAETYKAALDRAFQQRDKEVFKQILAAMRGLASKDVKMFPNLKGMLARYKKTQRDRSFSDTNSDFGDDVVYVGQDIDDDEYDQEEKEVVKEEEEKVQATQETTSRALGGAAESAGDGIATEGEYNTGDGAGYEGAADEDGQYGSGGGDQDQQTQGEDDSEEVSALPGLAQDQHDGKTKAVMGTTVKIKTATGATLKTMTAKAMREGAMREGAMREGAMREGDAPRRWPIIGLGSHVSPHADSPENWARLKQWLSTCESSHEVCQEEESNDQLPTRIIAVGTEGGAAPHHYILLEPAVKMG</sequence>
<dbReference type="InterPro" id="IPR056884">
    <property type="entry name" value="NPHP3-like_N"/>
</dbReference>
<dbReference type="InterPro" id="IPR029058">
    <property type="entry name" value="AB_hydrolase_fold"/>
</dbReference>
<name>A0AAN6MCB4_9PEZI</name>
<gene>
    <name evidence="6" type="ORF">C8A05DRAFT_39099</name>
</gene>
<feature type="region of interest" description="Disordered" evidence="4">
    <location>
        <begin position="1679"/>
        <end position="1779"/>
    </location>
</feature>
<keyword evidence="7" id="KW-1185">Reference proteome</keyword>
<feature type="compositionally biased region" description="Basic and acidic residues" evidence="4">
    <location>
        <begin position="1685"/>
        <end position="1695"/>
    </location>
</feature>
<keyword evidence="1" id="KW-0677">Repeat</keyword>
<reference evidence="6" key="2">
    <citation type="submission" date="2023-05" db="EMBL/GenBank/DDBJ databases">
        <authorList>
            <consortium name="Lawrence Berkeley National Laboratory"/>
            <person name="Steindorff A."/>
            <person name="Hensen N."/>
            <person name="Bonometti L."/>
            <person name="Westerberg I."/>
            <person name="Brannstrom I.O."/>
            <person name="Guillou S."/>
            <person name="Cros-Aarteil S."/>
            <person name="Calhoun S."/>
            <person name="Haridas S."/>
            <person name="Kuo A."/>
            <person name="Mondo S."/>
            <person name="Pangilinan J."/>
            <person name="Riley R."/>
            <person name="Labutti K."/>
            <person name="Andreopoulos B."/>
            <person name="Lipzen A."/>
            <person name="Chen C."/>
            <person name="Yanf M."/>
            <person name="Daum C."/>
            <person name="Ng V."/>
            <person name="Clum A."/>
            <person name="Ohm R."/>
            <person name="Martin F."/>
            <person name="Silar P."/>
            <person name="Natvig D."/>
            <person name="Lalanne C."/>
            <person name="Gautier V."/>
            <person name="Ament-Velasquez S.L."/>
            <person name="Kruys A."/>
            <person name="Hutchinson M.I."/>
            <person name="Powell A.J."/>
            <person name="Barry K."/>
            <person name="Miller A.N."/>
            <person name="Grigoriev I.V."/>
            <person name="Debuchy R."/>
            <person name="Gladieux P."/>
            <person name="Thoren M.H."/>
            <person name="Johannesson H."/>
        </authorList>
    </citation>
    <scope>NUCLEOTIDE SEQUENCE</scope>
    <source>
        <strain evidence="6">CBS 103.79</strain>
    </source>
</reference>
<keyword evidence="2 3" id="KW-0040">ANK repeat</keyword>
<comment type="caution">
    <text evidence="6">The sequence shown here is derived from an EMBL/GenBank/DDBJ whole genome shotgun (WGS) entry which is preliminary data.</text>
</comment>
<dbReference type="Gene3D" id="1.25.40.20">
    <property type="entry name" value="Ankyrin repeat-containing domain"/>
    <property type="match status" value="5"/>
</dbReference>
<dbReference type="PROSITE" id="PS50297">
    <property type="entry name" value="ANK_REP_REGION"/>
    <property type="match status" value="4"/>
</dbReference>
<feature type="non-terminal residue" evidence="6">
    <location>
        <position position="1899"/>
    </location>
</feature>
<evidence type="ECO:0000256" key="1">
    <source>
        <dbReference type="ARBA" id="ARBA00022737"/>
    </source>
</evidence>
<evidence type="ECO:0000259" key="5">
    <source>
        <dbReference type="Pfam" id="PF24883"/>
    </source>
</evidence>
<dbReference type="Gene3D" id="3.40.50.300">
    <property type="entry name" value="P-loop containing nucleotide triphosphate hydrolases"/>
    <property type="match status" value="1"/>
</dbReference>
<feature type="repeat" description="ANK" evidence="3">
    <location>
        <begin position="1349"/>
        <end position="1381"/>
    </location>
</feature>
<proteinExistence type="predicted"/>
<dbReference type="Pfam" id="PF12796">
    <property type="entry name" value="Ank_2"/>
    <property type="match status" value="4"/>
</dbReference>
<evidence type="ECO:0000313" key="7">
    <source>
        <dbReference type="Proteomes" id="UP001303889"/>
    </source>
</evidence>
<protein>
    <submittedName>
        <fullName evidence="6">Ankyrin repeat-containing domain protein</fullName>
    </submittedName>
</protein>
<dbReference type="Pfam" id="PF00023">
    <property type="entry name" value="Ank"/>
    <property type="match status" value="2"/>
</dbReference>
<dbReference type="InterPro" id="IPR036770">
    <property type="entry name" value="Ankyrin_rpt-contain_sf"/>
</dbReference>
<evidence type="ECO:0000313" key="6">
    <source>
        <dbReference type="EMBL" id="KAK3897353.1"/>
    </source>
</evidence>
<dbReference type="Pfam" id="PF24883">
    <property type="entry name" value="NPHP3_N"/>
    <property type="match status" value="1"/>
</dbReference>
<dbReference type="Proteomes" id="UP001303889">
    <property type="component" value="Unassembled WGS sequence"/>
</dbReference>
<dbReference type="PROSITE" id="PS50088">
    <property type="entry name" value="ANK_REPEAT"/>
    <property type="match status" value="7"/>
</dbReference>
<dbReference type="SUPFAM" id="SSF48403">
    <property type="entry name" value="Ankyrin repeat"/>
    <property type="match status" value="3"/>
</dbReference>
<dbReference type="Gene3D" id="3.40.50.1820">
    <property type="entry name" value="alpha/beta hydrolase"/>
    <property type="match status" value="1"/>
</dbReference>
<reference evidence="6" key="1">
    <citation type="journal article" date="2023" name="Mol. Phylogenet. Evol.">
        <title>Genome-scale phylogeny and comparative genomics of the fungal order Sordariales.</title>
        <authorList>
            <person name="Hensen N."/>
            <person name="Bonometti L."/>
            <person name="Westerberg I."/>
            <person name="Brannstrom I.O."/>
            <person name="Guillou S."/>
            <person name="Cros-Aarteil S."/>
            <person name="Calhoun S."/>
            <person name="Haridas S."/>
            <person name="Kuo A."/>
            <person name="Mondo S."/>
            <person name="Pangilinan J."/>
            <person name="Riley R."/>
            <person name="LaButti K."/>
            <person name="Andreopoulos B."/>
            <person name="Lipzen A."/>
            <person name="Chen C."/>
            <person name="Yan M."/>
            <person name="Daum C."/>
            <person name="Ng V."/>
            <person name="Clum A."/>
            <person name="Steindorff A."/>
            <person name="Ohm R.A."/>
            <person name="Martin F."/>
            <person name="Silar P."/>
            <person name="Natvig D.O."/>
            <person name="Lalanne C."/>
            <person name="Gautier V."/>
            <person name="Ament-Velasquez S.L."/>
            <person name="Kruys A."/>
            <person name="Hutchinson M.I."/>
            <person name="Powell A.J."/>
            <person name="Barry K."/>
            <person name="Miller A.N."/>
            <person name="Grigoriev I.V."/>
            <person name="Debuchy R."/>
            <person name="Gladieux P."/>
            <person name="Hiltunen Thoren M."/>
            <person name="Johannesson H."/>
        </authorList>
    </citation>
    <scope>NUCLEOTIDE SEQUENCE</scope>
    <source>
        <strain evidence="6">CBS 103.79</strain>
    </source>
</reference>
<dbReference type="SMART" id="SM00248">
    <property type="entry name" value="ANK"/>
    <property type="match status" value="18"/>
</dbReference>